<evidence type="ECO:0000313" key="2">
    <source>
        <dbReference type="Proteomes" id="UP000031950"/>
    </source>
</evidence>
<sequence>MEELDWFIRVMKETFDLTITEADIGYEGVELFVDEIDQALVPAEYLEDVPDALLFETMLVYDSKGNDWLGAIALHPETKEWLMQVILKNGQSVYRKKVNENEVINGDIE</sequence>
<dbReference type="Proteomes" id="UP000031950">
    <property type="component" value="Unassembled WGS sequence"/>
</dbReference>
<evidence type="ECO:0000313" key="1">
    <source>
        <dbReference type="EMBL" id="KIL45558.1"/>
    </source>
</evidence>
<dbReference type="OrthoDB" id="2362355at2"/>
<organism evidence="1 2">
    <name type="scientific">Jeotgalibacillus alimentarius</name>
    <dbReference type="NCBI Taxonomy" id="135826"/>
    <lineage>
        <taxon>Bacteria</taxon>
        <taxon>Bacillati</taxon>
        <taxon>Bacillota</taxon>
        <taxon>Bacilli</taxon>
        <taxon>Bacillales</taxon>
        <taxon>Caryophanaceae</taxon>
        <taxon>Jeotgalibacillus</taxon>
    </lineage>
</organism>
<keyword evidence="2" id="KW-1185">Reference proteome</keyword>
<comment type="caution">
    <text evidence="1">The sequence shown here is derived from an EMBL/GenBank/DDBJ whole genome shotgun (WGS) entry which is preliminary data.</text>
</comment>
<dbReference type="EMBL" id="JXRQ01000026">
    <property type="protein sequence ID" value="KIL45558.1"/>
    <property type="molecule type" value="Genomic_DNA"/>
</dbReference>
<proteinExistence type="predicted"/>
<name>A0A0C2VNI7_9BACL</name>
<dbReference type="STRING" id="135826.KP77_28500"/>
<protein>
    <submittedName>
        <fullName evidence="1">Uncharacterized protein</fullName>
    </submittedName>
</protein>
<gene>
    <name evidence="1" type="ORF">KP77_28500</name>
</gene>
<accession>A0A0C2VNI7</accession>
<dbReference type="PATRIC" id="fig|135826.4.peg.2833"/>
<reference evidence="1 2" key="1">
    <citation type="submission" date="2015-01" db="EMBL/GenBank/DDBJ databases">
        <title>Genome sequence of Jeotgalibacillus alimentarius.</title>
        <authorList>
            <person name="Goh K.M."/>
            <person name="Chan K.-G."/>
            <person name="Yaakop A.S."/>
            <person name="Ee R."/>
            <person name="Gan H.M."/>
            <person name="Chan C.S."/>
        </authorList>
    </citation>
    <scope>NUCLEOTIDE SEQUENCE [LARGE SCALE GENOMIC DNA]</scope>
    <source>
        <strain evidence="1 2">YKJ-13</strain>
    </source>
</reference>
<dbReference type="RefSeq" id="WP_052474279.1">
    <property type="nucleotide sequence ID" value="NZ_JXRQ01000026.1"/>
</dbReference>
<dbReference type="AlphaFoldDB" id="A0A0C2VNI7"/>